<feature type="domain" description="Amidase" evidence="1">
    <location>
        <begin position="32"/>
        <end position="416"/>
    </location>
</feature>
<name>B3PLS9_META1</name>
<dbReference type="InterPro" id="IPR023631">
    <property type="entry name" value="Amidase_dom"/>
</dbReference>
<dbReference type="Gene3D" id="3.90.1300.10">
    <property type="entry name" value="Amidase signature (AS) domain"/>
    <property type="match status" value="1"/>
</dbReference>
<dbReference type="EMBL" id="CP001047">
    <property type="protein sequence ID" value="ACF06981.1"/>
    <property type="molecule type" value="Genomic_DNA"/>
</dbReference>
<dbReference type="GO" id="GO:0016740">
    <property type="term" value="F:transferase activity"/>
    <property type="evidence" value="ECO:0007669"/>
    <property type="project" value="UniProtKB-KW"/>
</dbReference>
<dbReference type="STRING" id="243272.MARTH_orf014"/>
<dbReference type="RefSeq" id="WP_012497938.1">
    <property type="nucleotide sequence ID" value="NC_011025.1"/>
</dbReference>
<keyword evidence="3" id="KW-1185">Reference proteome</keyword>
<dbReference type="PANTHER" id="PTHR11895:SF151">
    <property type="entry name" value="GLUTAMYL-TRNA(GLN) AMIDOTRANSFERASE SUBUNIT A"/>
    <property type="match status" value="1"/>
</dbReference>
<dbReference type="AlphaFoldDB" id="B3PLS9"/>
<evidence type="ECO:0000313" key="2">
    <source>
        <dbReference type="EMBL" id="ACF06981.1"/>
    </source>
</evidence>
<accession>B3PLS9</accession>
<organism evidence="2 3">
    <name type="scientific">Metamycoplasma arthritidis (strain 158L3-1)</name>
    <name type="common">Mycoplasma arthritidis</name>
    <dbReference type="NCBI Taxonomy" id="243272"/>
    <lineage>
        <taxon>Bacteria</taxon>
        <taxon>Bacillati</taxon>
        <taxon>Mycoplasmatota</taxon>
        <taxon>Mycoplasmoidales</taxon>
        <taxon>Metamycoplasmataceae</taxon>
        <taxon>Metamycoplasma</taxon>
    </lineage>
</organism>
<dbReference type="eggNOG" id="COG0154">
    <property type="taxonomic scope" value="Bacteria"/>
</dbReference>
<dbReference type="PANTHER" id="PTHR11895">
    <property type="entry name" value="TRANSAMIDASE"/>
    <property type="match status" value="1"/>
</dbReference>
<proteinExistence type="predicted"/>
<dbReference type="Proteomes" id="UP000008812">
    <property type="component" value="Chromosome"/>
</dbReference>
<dbReference type="InterPro" id="IPR000120">
    <property type="entry name" value="Amidase"/>
</dbReference>
<dbReference type="InterPro" id="IPR036928">
    <property type="entry name" value="AS_sf"/>
</dbReference>
<dbReference type="NCBIfam" id="NF005517">
    <property type="entry name" value="PRK07139.1"/>
    <property type="match status" value="1"/>
</dbReference>
<dbReference type="HOGENOM" id="CLU_009600_7_6_14"/>
<dbReference type="SUPFAM" id="SSF75304">
    <property type="entry name" value="Amidase signature (AS) enzymes"/>
    <property type="match status" value="1"/>
</dbReference>
<protein>
    <submittedName>
        <fullName evidence="2">Glutamyl-tRNA amidotransferase subunit A</fullName>
    </submittedName>
</protein>
<sequence>MIKKGSLQAAYNDLKANDNNAVAHVFDIKEPPMSNKPLANCIFTIKDNYADVACPTRGSSKFLETFQSSYEATVLKLLRESGALCVARTNLDEFGMGGSGEYSAYGVIKHPQNHQYMIGGSSSGAAATFSDNISFAIGSDTGDSVRKPASNIGKVGFKPSYGAISRYGLFSFATSLDTVAYFTHNVNDAIELSHVLFKQDLANDLTSKDLSFKLEDVKLAKPKTVAYLDCFDKLAPAVAKAYQGLLDQLKKANVQLIKIDVDEKMFNSIDVVYKVISFSEASSNLANLTGIAFGPKFDIEGDWEETVIAKRSQKLGKMVQSRLILGSYFLEEENQIKYFVKAKKMRQVLFDYFSEIHSESDCFIYPAASDSAPKFDENIKPNYMDFILTYGNLVGNPSMTMKLGTNKENNMPFNIAIDCAVDQDLKLFSHALYLEKLIKGGCRE</sequence>
<reference evidence="2 3" key="1">
    <citation type="journal article" date="2008" name="Infect. Immun.">
        <title>Genome of Mycoplasma arthritidis.</title>
        <authorList>
            <person name="Dybvig K."/>
            <person name="Zuhua C."/>
            <person name="Lao P."/>
            <person name="Jordan D.S."/>
            <person name="French C.T."/>
            <person name="Tu A.H."/>
            <person name="Loraine A.E."/>
        </authorList>
    </citation>
    <scope>NUCLEOTIDE SEQUENCE [LARGE SCALE GENOMIC DNA]</scope>
    <source>
        <strain evidence="2 3">158L3-1</strain>
    </source>
</reference>
<keyword evidence="2" id="KW-0808">Transferase</keyword>
<dbReference type="Pfam" id="PF01425">
    <property type="entry name" value="Amidase"/>
    <property type="match status" value="1"/>
</dbReference>
<gene>
    <name evidence="2" type="primary">gatA</name>
    <name evidence="2" type="ordered locus">MARTH_orf014</name>
</gene>
<evidence type="ECO:0000313" key="3">
    <source>
        <dbReference type="Proteomes" id="UP000008812"/>
    </source>
</evidence>
<evidence type="ECO:0000259" key="1">
    <source>
        <dbReference type="Pfam" id="PF01425"/>
    </source>
</evidence>
<dbReference type="KEGG" id="mat:MARTH_orf014"/>